<sequence>MAERTQKDTMLKVFGTLNEAQARWFVAREAMIIGHGGIKKMCELTGLSKPTIIKGIKELKAKEKFDAGERIRRPGAGRKRIEERNPEILKVLKEIMDETTAGDPMSLLKWTSKSTYQIKDQLQRLGYSITEDTVGRILKEMDYSLQANVKVKEGGTHKDRDSQFRYINDLAKEFMGWGDPVISIDAKKKERVGDFKNPGRRWRPKGSPEEVNVYDYPSLSKGTAIPYGAYDIQKNNGVVNVGISHETAEFAVESIRRWWKQFGSHQYPNTKRMLICADGGGSNGSRNRAWKFYLQLLSDEISLSIAVCHYPPGTSKWNKIEHRMFSFISMNWRGQPLVNLETVVNVISATTTKSGLRIKAFLDTKYYKTGIKISDEQMQALNLDPHNLYPQWNYTIVPREK</sequence>
<comment type="caution">
    <text evidence="1">The sequence shown here is derived from an EMBL/GenBank/DDBJ whole genome shotgun (WGS) entry which is preliminary data.</text>
</comment>
<evidence type="ECO:0008006" key="3">
    <source>
        <dbReference type="Google" id="ProtNLM"/>
    </source>
</evidence>
<dbReference type="EMBL" id="BLSA01000157">
    <property type="protein sequence ID" value="GFP32801.1"/>
    <property type="molecule type" value="Genomic_DNA"/>
</dbReference>
<dbReference type="Pfam" id="PF07592">
    <property type="entry name" value="DDE_Tnp_ISAZ013"/>
    <property type="match status" value="1"/>
</dbReference>
<evidence type="ECO:0000313" key="1">
    <source>
        <dbReference type="EMBL" id="GFP32801.1"/>
    </source>
</evidence>
<reference evidence="1 2" key="1">
    <citation type="journal article" date="2020" name="Front. Microbiol.">
        <title>Single-cell genomics of novel Actinobacteria with the Wood-Ljungdahl pathway discovered in a serpentinizing system.</title>
        <authorList>
            <person name="Merino N."/>
            <person name="Kawai M."/>
            <person name="Boyd E.S."/>
            <person name="Colman D.R."/>
            <person name="McGlynn S.E."/>
            <person name="Nealson K.H."/>
            <person name="Kurokawa K."/>
            <person name="Hongoh Y."/>
        </authorList>
    </citation>
    <scope>NUCLEOTIDE SEQUENCE [LARGE SCALE GENOMIC DNA]</scope>
    <source>
        <strain evidence="1 2">S42</strain>
    </source>
</reference>
<name>A0A6V8PPL5_9ACTN</name>
<protein>
    <recommendedName>
        <fullName evidence="3">Transposase</fullName>
    </recommendedName>
</protein>
<dbReference type="Proteomes" id="UP000568877">
    <property type="component" value="Unassembled WGS sequence"/>
</dbReference>
<organism evidence="1 2">
    <name type="scientific">Candidatus Hakubella thermalkaliphila</name>
    <dbReference type="NCBI Taxonomy" id="2754717"/>
    <lineage>
        <taxon>Bacteria</taxon>
        <taxon>Bacillati</taxon>
        <taxon>Actinomycetota</taxon>
        <taxon>Actinomycetota incertae sedis</taxon>
        <taxon>Candidatus Hakubellales</taxon>
        <taxon>Candidatus Hakubellaceae</taxon>
        <taxon>Candidatus Hakubella</taxon>
    </lineage>
</organism>
<dbReference type="InterPro" id="IPR011518">
    <property type="entry name" value="Transposase_36"/>
</dbReference>
<dbReference type="AlphaFoldDB" id="A0A6V8PPL5"/>
<gene>
    <name evidence="1" type="ORF">HKBW3S42_01109</name>
</gene>
<dbReference type="NCBIfam" id="NF033519">
    <property type="entry name" value="transpos_ISAzo13"/>
    <property type="match status" value="1"/>
</dbReference>
<proteinExistence type="predicted"/>
<accession>A0A6V8PPL5</accession>
<evidence type="ECO:0000313" key="2">
    <source>
        <dbReference type="Proteomes" id="UP000568877"/>
    </source>
</evidence>